<organism evidence="1">
    <name type="scientific">bioreactor metagenome</name>
    <dbReference type="NCBI Taxonomy" id="1076179"/>
    <lineage>
        <taxon>unclassified sequences</taxon>
        <taxon>metagenomes</taxon>
        <taxon>ecological metagenomes</taxon>
    </lineage>
</organism>
<comment type="caution">
    <text evidence="1">The sequence shown here is derived from an EMBL/GenBank/DDBJ whole genome shotgun (WGS) entry which is preliminary data.</text>
</comment>
<accession>A0A645CC65</accession>
<dbReference type="Pfam" id="PF05258">
    <property type="entry name" value="DciA"/>
    <property type="match status" value="1"/>
</dbReference>
<sequence length="90" mass="10615">MKTIATVLSEFATENEIKDEFIFAQLLEIWKNHFPLSMQKNIQLVLYKNNILFMQSESSAWKQEVQLRLNEIINILNTKIGTKLVYKINI</sequence>
<evidence type="ECO:0000313" key="1">
    <source>
        <dbReference type="EMBL" id="MPM74478.1"/>
    </source>
</evidence>
<dbReference type="EMBL" id="VSSQ01025992">
    <property type="protein sequence ID" value="MPM74478.1"/>
    <property type="molecule type" value="Genomic_DNA"/>
</dbReference>
<protein>
    <recommendedName>
        <fullName evidence="2">DUF721 domain-containing protein</fullName>
    </recommendedName>
</protein>
<evidence type="ECO:0008006" key="2">
    <source>
        <dbReference type="Google" id="ProtNLM"/>
    </source>
</evidence>
<dbReference type="InterPro" id="IPR007922">
    <property type="entry name" value="DciA-like"/>
</dbReference>
<dbReference type="AlphaFoldDB" id="A0A645CC65"/>
<reference evidence="1" key="1">
    <citation type="submission" date="2019-08" db="EMBL/GenBank/DDBJ databases">
        <authorList>
            <person name="Kucharzyk K."/>
            <person name="Murdoch R.W."/>
            <person name="Higgins S."/>
            <person name="Loffler F."/>
        </authorList>
    </citation>
    <scope>NUCLEOTIDE SEQUENCE</scope>
</reference>
<name>A0A645CC65_9ZZZZ</name>
<proteinExistence type="predicted"/>
<gene>
    <name evidence="1" type="ORF">SDC9_121466</name>
</gene>